<name>A0A9W8KU74_9FUNG</name>
<feature type="compositionally biased region" description="Low complexity" evidence="5">
    <location>
        <begin position="118"/>
        <end position="129"/>
    </location>
</feature>
<dbReference type="PANTHER" id="PTHR21040:SF8">
    <property type="entry name" value="BCDNA.GH04120"/>
    <property type="match status" value="1"/>
</dbReference>
<dbReference type="GO" id="GO:0004563">
    <property type="term" value="F:beta-N-acetylhexosaminidase activity"/>
    <property type="evidence" value="ECO:0007669"/>
    <property type="project" value="UniProtKB-EC"/>
</dbReference>
<comment type="similarity">
    <text evidence="2">Belongs to the glycosyl hydrolase 20 family.</text>
</comment>
<dbReference type="GO" id="GO:0005975">
    <property type="term" value="P:carbohydrate metabolic process"/>
    <property type="evidence" value="ECO:0007669"/>
    <property type="project" value="InterPro"/>
</dbReference>
<evidence type="ECO:0000256" key="3">
    <source>
        <dbReference type="ARBA" id="ARBA00012663"/>
    </source>
</evidence>
<dbReference type="Pfam" id="PF00728">
    <property type="entry name" value="Glyco_hydro_20"/>
    <property type="match status" value="1"/>
</dbReference>
<feature type="compositionally biased region" description="Polar residues" evidence="5">
    <location>
        <begin position="147"/>
        <end position="159"/>
    </location>
</feature>
<comment type="caution">
    <text evidence="9">The sequence shown here is derived from an EMBL/GenBank/DDBJ whole genome shotgun (WGS) entry which is preliminary data.</text>
</comment>
<feature type="chain" id="PRO_5040968505" description="beta-N-acetylhexosaminidase" evidence="6">
    <location>
        <begin position="22"/>
        <end position="1105"/>
    </location>
</feature>
<evidence type="ECO:0000256" key="4">
    <source>
        <dbReference type="ARBA" id="ARBA00022801"/>
    </source>
</evidence>
<dbReference type="Pfam" id="PF18088">
    <property type="entry name" value="Glyco_H_20C_C"/>
    <property type="match status" value="1"/>
</dbReference>
<dbReference type="CDD" id="cd06565">
    <property type="entry name" value="GH20_GcnA-like"/>
    <property type="match status" value="1"/>
</dbReference>
<proteinExistence type="inferred from homology"/>
<accession>A0A9W8KU74</accession>
<evidence type="ECO:0000313" key="10">
    <source>
        <dbReference type="Proteomes" id="UP001151518"/>
    </source>
</evidence>
<protein>
    <recommendedName>
        <fullName evidence="3">beta-N-acetylhexosaminidase</fullName>
        <ecNumber evidence="3">3.2.1.52</ecNumber>
    </recommendedName>
</protein>
<dbReference type="InterPro" id="IPR017853">
    <property type="entry name" value="GH"/>
</dbReference>
<dbReference type="PANTHER" id="PTHR21040">
    <property type="entry name" value="BCDNA.GH04120"/>
    <property type="match status" value="1"/>
</dbReference>
<dbReference type="EMBL" id="JANBTW010000132">
    <property type="protein sequence ID" value="KAJ2670134.1"/>
    <property type="molecule type" value="Genomic_DNA"/>
</dbReference>
<organism evidence="9 10">
    <name type="scientific">Coemansia spiralis</name>
    <dbReference type="NCBI Taxonomy" id="417178"/>
    <lineage>
        <taxon>Eukaryota</taxon>
        <taxon>Fungi</taxon>
        <taxon>Fungi incertae sedis</taxon>
        <taxon>Zoopagomycota</taxon>
        <taxon>Kickxellomycotina</taxon>
        <taxon>Kickxellomycetes</taxon>
        <taxon>Kickxellales</taxon>
        <taxon>Kickxellaceae</taxon>
        <taxon>Coemansia</taxon>
    </lineage>
</organism>
<dbReference type="InterPro" id="IPR038901">
    <property type="entry name" value="HEXDC-like"/>
</dbReference>
<feature type="domain" description="Glycoside hydrolase family 20 catalytic" evidence="7">
    <location>
        <begin position="294"/>
        <end position="484"/>
    </location>
</feature>
<feature type="signal peptide" evidence="6">
    <location>
        <begin position="1"/>
        <end position="21"/>
    </location>
</feature>
<dbReference type="AlphaFoldDB" id="A0A9W8KU74"/>
<feature type="region of interest" description="Disordered" evidence="5">
    <location>
        <begin position="117"/>
        <end position="165"/>
    </location>
</feature>
<feature type="domain" description="Glycoside Hydrolase 20C C-terminal" evidence="8">
    <location>
        <begin position="633"/>
        <end position="812"/>
    </location>
</feature>
<dbReference type="InterPro" id="IPR015883">
    <property type="entry name" value="Glyco_hydro_20_cat"/>
</dbReference>
<evidence type="ECO:0000256" key="2">
    <source>
        <dbReference type="ARBA" id="ARBA00006285"/>
    </source>
</evidence>
<sequence length="1105" mass="121304">MKYMRFIVTTLGLLCETPGLGTRVCLAEAYVTYQKSPCNVVHWTHMLEGKIVVEGRDAKPLDIESPFVFEHDLPSNHRIVHPYDDEATDRQPDRLTIYVDRENIFLNAFCITGRRKQSSSLPASNSNPADFRKKQKMEPDEDAMDASTASPMNISTPNHPRTLLDTDPVSVSISIDLATAPEDIRDGLLQITANHTVSYFSQLGDAMQPPFLWAVAFVCTEDVEPGAFDVRCEAHGERIVVRYNRNIDAFRALGQVLTAARVAELAAINGQGDRPLREPEFTIKEKAQFETLALMIDCSRNGVLSVKNVCAMLRNMALMGYNMLQLYTEDTYRVPGEPFFGYLRGGYTQEELKTIDDYAFNMGIEVVPCIQTLGHLGQILQWPRYAGYRDTNEVILSRLPETYALLEKLISTVSAPLRSRRIHIGMDEAYGVGEGRFKAIFGAQEGPAIFVEHLARVHEICKARGLRPMIWSDMLFCLAAKNNALYAYYDQSNNPADAFNKVEGIPPDIDLIFWDYYHTQPEIYARKIQQHRELGCASPWMAGGAWTWSRLWCYLPFSFESNRASLAAAKSPAGRVGSFMLTIWGDEGNECDFFSALPVMLYVGNHAYTACAEIDVDFMENTFAAICGGSLGDWMYASRLDEIPQSDAVDVRSQLPSNMSKWLLWEDPMLSFMSPQYASLDLESHYTQIADRLLDCALASPNSGRTAALLSARYPLNRLLRMPGLLARVLSLKCHLRERLVLPYRAGDRAALLQTAETRLRPLIEAYRELWLYHRSRWHRIYKPFGWETLELRYGGLMARLQTMYDRIVAFALQQPCSTLRRSRAIGVAAGISRHPALLPQTPQPSRNQSKSADVGAVSANGELISAAVAPGPSMSTAEGSGLSVGAAPAWLPSVTSITTTNGDQQQAQAAQDTTAVGDMSAAQSDGALAAATVGLGWPVTVAATTSSSIPACSGPILQTQQLCNSLTSVAATNGSSSGDLAAAMQPTAGLAMTAFPQSLDDDVSVVPASSLAVSGNNPVTTINALGVRELGGEGDFWLQPAPLLPPELDPQAGCTSGIGSLGEIDDDIVESIPELEEDLHCIYENSYTSLLLDYGRVTAPSRLG</sequence>
<feature type="region of interest" description="Disordered" evidence="5">
    <location>
        <begin position="836"/>
        <end position="855"/>
    </location>
</feature>
<evidence type="ECO:0000313" key="9">
    <source>
        <dbReference type="EMBL" id="KAJ2670134.1"/>
    </source>
</evidence>
<keyword evidence="6" id="KW-0732">Signal</keyword>
<dbReference type="EC" id="3.2.1.52" evidence="3"/>
<evidence type="ECO:0000256" key="5">
    <source>
        <dbReference type="SAM" id="MobiDB-lite"/>
    </source>
</evidence>
<evidence type="ECO:0000256" key="6">
    <source>
        <dbReference type="SAM" id="SignalP"/>
    </source>
</evidence>
<reference evidence="9" key="1">
    <citation type="submission" date="2022-07" db="EMBL/GenBank/DDBJ databases">
        <title>Phylogenomic reconstructions and comparative analyses of Kickxellomycotina fungi.</title>
        <authorList>
            <person name="Reynolds N.K."/>
            <person name="Stajich J.E."/>
            <person name="Barry K."/>
            <person name="Grigoriev I.V."/>
            <person name="Crous P."/>
            <person name="Smith M.E."/>
        </authorList>
    </citation>
    <scope>NUCLEOTIDE SEQUENCE</scope>
    <source>
        <strain evidence="9">NRRL 3115</strain>
    </source>
</reference>
<keyword evidence="4" id="KW-0378">Hydrolase</keyword>
<evidence type="ECO:0000259" key="7">
    <source>
        <dbReference type="Pfam" id="PF00728"/>
    </source>
</evidence>
<dbReference type="OrthoDB" id="2100085at2759"/>
<dbReference type="Gene3D" id="3.20.20.80">
    <property type="entry name" value="Glycosidases"/>
    <property type="match status" value="1"/>
</dbReference>
<comment type="catalytic activity">
    <reaction evidence="1">
        <text>Hydrolysis of terminal non-reducing N-acetyl-D-hexosamine residues in N-acetyl-beta-D-hexosaminides.</text>
        <dbReference type="EC" id="3.2.1.52"/>
    </reaction>
</comment>
<dbReference type="Gene3D" id="1.20.120.670">
    <property type="entry name" value="N-acetyl-b-d-glucoasminidase"/>
    <property type="match status" value="1"/>
</dbReference>
<evidence type="ECO:0000259" key="8">
    <source>
        <dbReference type="Pfam" id="PF18088"/>
    </source>
</evidence>
<dbReference type="Proteomes" id="UP001151518">
    <property type="component" value="Unassembled WGS sequence"/>
</dbReference>
<dbReference type="InterPro" id="IPR041063">
    <property type="entry name" value="Glyco_H_20C_C"/>
</dbReference>
<evidence type="ECO:0000256" key="1">
    <source>
        <dbReference type="ARBA" id="ARBA00001231"/>
    </source>
</evidence>
<gene>
    <name evidence="9" type="ORF">GGI25_005945</name>
</gene>
<dbReference type="SUPFAM" id="SSF51445">
    <property type="entry name" value="(Trans)glycosidases"/>
    <property type="match status" value="1"/>
</dbReference>